<organism evidence="2">
    <name type="scientific">marine metagenome</name>
    <dbReference type="NCBI Taxonomy" id="408172"/>
    <lineage>
        <taxon>unclassified sequences</taxon>
        <taxon>metagenomes</taxon>
        <taxon>ecological metagenomes</taxon>
    </lineage>
</organism>
<evidence type="ECO:0000256" key="1">
    <source>
        <dbReference type="SAM" id="MobiDB-lite"/>
    </source>
</evidence>
<gene>
    <name evidence="2" type="ORF">METZ01_LOCUS124798</name>
</gene>
<proteinExistence type="predicted"/>
<dbReference type="EMBL" id="UINC01017376">
    <property type="protein sequence ID" value="SVA71944.1"/>
    <property type="molecule type" value="Genomic_DNA"/>
</dbReference>
<sequence>MIREPGDRIGHDLNTGNQVFSFCVLFEGVADTTDRRHEHHPCRDSWSKVHGVVQRAGGHTPPGTRRI</sequence>
<accession>A0A381Y4J8</accession>
<reference evidence="2" key="1">
    <citation type="submission" date="2018-05" db="EMBL/GenBank/DDBJ databases">
        <authorList>
            <person name="Lanie J.A."/>
            <person name="Ng W.-L."/>
            <person name="Kazmierczak K.M."/>
            <person name="Andrzejewski T.M."/>
            <person name="Davidsen T.M."/>
            <person name="Wayne K.J."/>
            <person name="Tettelin H."/>
            <person name="Glass J.I."/>
            <person name="Rusch D."/>
            <person name="Podicherti R."/>
            <person name="Tsui H.-C.T."/>
            <person name="Winkler M.E."/>
        </authorList>
    </citation>
    <scope>NUCLEOTIDE SEQUENCE</scope>
</reference>
<feature type="region of interest" description="Disordered" evidence="1">
    <location>
        <begin position="39"/>
        <end position="67"/>
    </location>
</feature>
<name>A0A381Y4J8_9ZZZZ</name>
<evidence type="ECO:0000313" key="2">
    <source>
        <dbReference type="EMBL" id="SVA71944.1"/>
    </source>
</evidence>
<protein>
    <submittedName>
        <fullName evidence="2">Uncharacterized protein</fullName>
    </submittedName>
</protein>
<dbReference type="AlphaFoldDB" id="A0A381Y4J8"/>